<organism evidence="2 4">
    <name type="scientific">Sphaerosporella brunnea</name>
    <dbReference type="NCBI Taxonomy" id="1250544"/>
    <lineage>
        <taxon>Eukaryota</taxon>
        <taxon>Fungi</taxon>
        <taxon>Dikarya</taxon>
        <taxon>Ascomycota</taxon>
        <taxon>Pezizomycotina</taxon>
        <taxon>Pezizomycetes</taxon>
        <taxon>Pezizales</taxon>
        <taxon>Pyronemataceae</taxon>
        <taxon>Sphaerosporella</taxon>
    </lineage>
</organism>
<gene>
    <name evidence="2" type="ORF">FN846DRAFT_947676</name>
    <name evidence="3" type="ORF">FN846DRAFT_947681</name>
</gene>
<comment type="caution">
    <text evidence="2">The sequence shown here is derived from an EMBL/GenBank/DDBJ whole genome shotgun (WGS) entry which is preliminary data.</text>
</comment>
<protein>
    <submittedName>
        <fullName evidence="2">Uncharacterized protein</fullName>
    </submittedName>
</protein>
<proteinExistence type="predicted"/>
<dbReference type="EMBL" id="VXIS01000082">
    <property type="protein sequence ID" value="KAA8906934.1"/>
    <property type="molecule type" value="Genomic_DNA"/>
</dbReference>
<evidence type="ECO:0000313" key="2">
    <source>
        <dbReference type="EMBL" id="KAA8906928.1"/>
    </source>
</evidence>
<keyword evidence="1" id="KW-0472">Membrane</keyword>
<evidence type="ECO:0000256" key="1">
    <source>
        <dbReference type="SAM" id="Phobius"/>
    </source>
</evidence>
<keyword evidence="1" id="KW-0812">Transmembrane</keyword>
<dbReference type="InParanoid" id="A0A5J5EXJ4"/>
<accession>A0A5J5EXJ4</accession>
<keyword evidence="4" id="KW-1185">Reference proteome</keyword>
<reference evidence="2 4" key="1">
    <citation type="submission" date="2019-09" db="EMBL/GenBank/DDBJ databases">
        <title>Draft genome of the ectomycorrhizal ascomycete Sphaerosporella brunnea.</title>
        <authorList>
            <consortium name="DOE Joint Genome Institute"/>
            <person name="Benucci G.M."/>
            <person name="Marozzi G."/>
            <person name="Antonielli L."/>
            <person name="Sanchez S."/>
            <person name="Marco P."/>
            <person name="Wang X."/>
            <person name="Falini L.B."/>
            <person name="Barry K."/>
            <person name="Haridas S."/>
            <person name="Lipzen A."/>
            <person name="Labutti K."/>
            <person name="Grigoriev I.V."/>
            <person name="Murat C."/>
            <person name="Martin F."/>
            <person name="Albertini E."/>
            <person name="Donnini D."/>
            <person name="Bonito G."/>
        </authorList>
    </citation>
    <scope>NUCLEOTIDE SEQUENCE [LARGE SCALE GENOMIC DNA]</scope>
    <source>
        <strain evidence="2 4">Sb_GMNB300</strain>
    </source>
</reference>
<dbReference type="AlphaFoldDB" id="A0A5J5EXJ4"/>
<sequence>MSTCKATLIIPFSVFANGLVNAVFSPIVVKWLPEMRRGLKGWPKNVGCAHLLRSSHRLSRGFPEISIMHR</sequence>
<evidence type="ECO:0000313" key="3">
    <source>
        <dbReference type="EMBL" id="KAA8906934.1"/>
    </source>
</evidence>
<dbReference type="Proteomes" id="UP000326924">
    <property type="component" value="Unassembled WGS sequence"/>
</dbReference>
<keyword evidence="1" id="KW-1133">Transmembrane helix</keyword>
<name>A0A5J5EXJ4_9PEZI</name>
<feature type="transmembrane region" description="Helical" evidence="1">
    <location>
        <begin position="6"/>
        <end position="29"/>
    </location>
</feature>
<dbReference type="EMBL" id="VXIS01000082">
    <property type="protein sequence ID" value="KAA8906928.1"/>
    <property type="molecule type" value="Genomic_DNA"/>
</dbReference>
<evidence type="ECO:0000313" key="4">
    <source>
        <dbReference type="Proteomes" id="UP000326924"/>
    </source>
</evidence>